<evidence type="ECO:0000313" key="3">
    <source>
        <dbReference type="Proteomes" id="UP000014760"/>
    </source>
</evidence>
<dbReference type="STRING" id="283909.R7TZR4"/>
<dbReference type="EMBL" id="KB308724">
    <property type="protein sequence ID" value="ELT96881.1"/>
    <property type="molecule type" value="Genomic_DNA"/>
</dbReference>
<dbReference type="OrthoDB" id="5806726at2759"/>
<organism evidence="1">
    <name type="scientific">Capitella teleta</name>
    <name type="common">Polychaete worm</name>
    <dbReference type="NCBI Taxonomy" id="283909"/>
    <lineage>
        <taxon>Eukaryota</taxon>
        <taxon>Metazoa</taxon>
        <taxon>Spiralia</taxon>
        <taxon>Lophotrochozoa</taxon>
        <taxon>Annelida</taxon>
        <taxon>Polychaeta</taxon>
        <taxon>Sedentaria</taxon>
        <taxon>Scolecida</taxon>
        <taxon>Capitellidae</taxon>
        <taxon>Capitella</taxon>
    </lineage>
</organism>
<reference evidence="2" key="3">
    <citation type="submission" date="2015-06" db="UniProtKB">
        <authorList>
            <consortium name="EnsemblMetazoa"/>
        </authorList>
    </citation>
    <scope>IDENTIFICATION</scope>
</reference>
<accession>R7TZR4</accession>
<dbReference type="HOGENOM" id="CLU_081408_0_0_1"/>
<dbReference type="EMBL" id="AMQN01000262">
    <property type="status" value="NOT_ANNOTATED_CDS"/>
    <property type="molecule type" value="Genomic_DNA"/>
</dbReference>
<keyword evidence="3" id="KW-1185">Reference proteome</keyword>
<dbReference type="InterPro" id="IPR053210">
    <property type="entry name" value="ANKRD12"/>
</dbReference>
<name>R7TZR4_CAPTE</name>
<dbReference type="Proteomes" id="UP000014760">
    <property type="component" value="Unassembled WGS sequence"/>
</dbReference>
<dbReference type="PANTHER" id="PTHR24149:SF14">
    <property type="entry name" value="ANKYRIN REPEAT DOMAIN 12"/>
    <property type="match status" value="1"/>
</dbReference>
<evidence type="ECO:0000313" key="1">
    <source>
        <dbReference type="EMBL" id="ELT96881.1"/>
    </source>
</evidence>
<dbReference type="GO" id="GO:0005654">
    <property type="term" value="C:nucleoplasm"/>
    <property type="evidence" value="ECO:0007669"/>
    <property type="project" value="TreeGrafter"/>
</dbReference>
<reference evidence="3" key="1">
    <citation type="submission" date="2012-12" db="EMBL/GenBank/DDBJ databases">
        <authorList>
            <person name="Hellsten U."/>
            <person name="Grimwood J."/>
            <person name="Chapman J.A."/>
            <person name="Shapiro H."/>
            <person name="Aerts A."/>
            <person name="Otillar R.P."/>
            <person name="Terry A.Y."/>
            <person name="Boore J.L."/>
            <person name="Simakov O."/>
            <person name="Marletaz F."/>
            <person name="Cho S.-J."/>
            <person name="Edsinger-Gonzales E."/>
            <person name="Havlak P."/>
            <person name="Kuo D.-H."/>
            <person name="Larsson T."/>
            <person name="Lv J."/>
            <person name="Arendt D."/>
            <person name="Savage R."/>
            <person name="Osoegawa K."/>
            <person name="de Jong P."/>
            <person name="Lindberg D.R."/>
            <person name="Seaver E.C."/>
            <person name="Weisblat D.A."/>
            <person name="Putnam N.H."/>
            <person name="Grigoriev I.V."/>
            <person name="Rokhsar D.S."/>
        </authorList>
    </citation>
    <scope>NUCLEOTIDE SEQUENCE</scope>
    <source>
        <strain evidence="3">I ESC-2004</strain>
    </source>
</reference>
<dbReference type="OMA" id="HTIEREK"/>
<evidence type="ECO:0008006" key="4">
    <source>
        <dbReference type="Google" id="ProtNLM"/>
    </source>
</evidence>
<sequence>MFLDIRKKIAKRHQQWLVVQPKAPQGFNDYLMVNCNYVLKGNVASRLSVPMLTAPTSLDGPMKELFNEQEKSRYKLRLQHVIEREKLMLSIEQEILRVHGRAARALANQSTPLSVCSILRDEEIYNTIDADQEEKDRGVRSRYNGRQFLSWLQDVDDKFEKIKESLLMRHHHEAESLHAVQKLEWEWKLKEHKLLDHRTTPVIDHFHVPMVQVNDDFDLLPA</sequence>
<protein>
    <recommendedName>
        <fullName evidence="4">Ankyrin repeat domain-containing protein 12</fullName>
    </recommendedName>
</protein>
<dbReference type="EnsemblMetazoa" id="CapteT157745">
    <property type="protein sequence ID" value="CapteP157745"/>
    <property type="gene ID" value="CapteG157745"/>
</dbReference>
<reference evidence="1 3" key="2">
    <citation type="journal article" date="2013" name="Nature">
        <title>Insights into bilaterian evolution from three spiralian genomes.</title>
        <authorList>
            <person name="Simakov O."/>
            <person name="Marletaz F."/>
            <person name="Cho S.J."/>
            <person name="Edsinger-Gonzales E."/>
            <person name="Havlak P."/>
            <person name="Hellsten U."/>
            <person name="Kuo D.H."/>
            <person name="Larsson T."/>
            <person name="Lv J."/>
            <person name="Arendt D."/>
            <person name="Savage R."/>
            <person name="Osoegawa K."/>
            <person name="de Jong P."/>
            <person name="Grimwood J."/>
            <person name="Chapman J.A."/>
            <person name="Shapiro H."/>
            <person name="Aerts A."/>
            <person name="Otillar R.P."/>
            <person name="Terry A.Y."/>
            <person name="Boore J.L."/>
            <person name="Grigoriev I.V."/>
            <person name="Lindberg D.R."/>
            <person name="Seaver E.C."/>
            <person name="Weisblat D.A."/>
            <person name="Putnam N.H."/>
            <person name="Rokhsar D.S."/>
        </authorList>
    </citation>
    <scope>NUCLEOTIDE SEQUENCE</scope>
    <source>
        <strain evidence="1 3">I ESC-2004</strain>
    </source>
</reference>
<evidence type="ECO:0000313" key="2">
    <source>
        <dbReference type="EnsemblMetazoa" id="CapteP157745"/>
    </source>
</evidence>
<dbReference type="AlphaFoldDB" id="R7TZR4"/>
<proteinExistence type="predicted"/>
<gene>
    <name evidence="1" type="ORF">CAPTEDRAFT_157745</name>
</gene>
<dbReference type="PANTHER" id="PTHR24149">
    <property type="entry name" value="ANKYRIN REPEAT DOMAIN-CONTAINING PROTEIN 12"/>
    <property type="match status" value="1"/>
</dbReference>